<dbReference type="InterPro" id="IPR050092">
    <property type="entry name" value="RNase_H"/>
</dbReference>
<dbReference type="STRING" id="436010.A0A167XEX2"/>
<evidence type="ECO:0000256" key="5">
    <source>
        <dbReference type="ARBA" id="ARBA00022723"/>
    </source>
</evidence>
<evidence type="ECO:0000256" key="4">
    <source>
        <dbReference type="ARBA" id="ARBA00022722"/>
    </source>
</evidence>
<dbReference type="Gene3D" id="3.30.420.10">
    <property type="entry name" value="Ribonuclease H-like superfamily/Ribonuclease H"/>
    <property type="match status" value="1"/>
</dbReference>
<protein>
    <recommendedName>
        <fullName evidence="3">ribonuclease H</fullName>
        <ecNumber evidence="3">3.1.26.4</ecNumber>
    </recommendedName>
</protein>
<feature type="non-terminal residue" evidence="9">
    <location>
        <position position="169"/>
    </location>
</feature>
<dbReference type="GO" id="GO:0043137">
    <property type="term" value="P:DNA replication, removal of RNA primer"/>
    <property type="evidence" value="ECO:0007669"/>
    <property type="project" value="TreeGrafter"/>
</dbReference>
<comment type="similarity">
    <text evidence="2">Belongs to the RNase H family.</text>
</comment>
<proteinExistence type="inferred from homology"/>
<name>A0A167XEX2_9AGAM</name>
<keyword evidence="6" id="KW-0255">Endonuclease</keyword>
<dbReference type="AlphaFoldDB" id="A0A167XEX2"/>
<feature type="domain" description="RNase H type-1" evidence="8">
    <location>
        <begin position="29"/>
        <end position="169"/>
    </location>
</feature>
<keyword evidence="10" id="KW-1185">Reference proteome</keyword>
<dbReference type="OrthoDB" id="245563at2759"/>
<evidence type="ECO:0000256" key="6">
    <source>
        <dbReference type="ARBA" id="ARBA00022759"/>
    </source>
</evidence>
<keyword evidence="7" id="KW-0378">Hydrolase</keyword>
<dbReference type="SUPFAM" id="SSF53098">
    <property type="entry name" value="Ribonuclease H-like"/>
    <property type="match status" value="1"/>
</dbReference>
<dbReference type="InterPro" id="IPR012337">
    <property type="entry name" value="RNaseH-like_sf"/>
</dbReference>
<dbReference type="EC" id="3.1.26.4" evidence="3"/>
<dbReference type="EMBL" id="KV417760">
    <property type="protein sequence ID" value="KZP07140.1"/>
    <property type="molecule type" value="Genomic_DNA"/>
</dbReference>
<evidence type="ECO:0000256" key="2">
    <source>
        <dbReference type="ARBA" id="ARBA00005300"/>
    </source>
</evidence>
<evidence type="ECO:0000256" key="1">
    <source>
        <dbReference type="ARBA" id="ARBA00000077"/>
    </source>
</evidence>
<organism evidence="9 10">
    <name type="scientific">Athelia psychrophila</name>
    <dbReference type="NCBI Taxonomy" id="1759441"/>
    <lineage>
        <taxon>Eukaryota</taxon>
        <taxon>Fungi</taxon>
        <taxon>Dikarya</taxon>
        <taxon>Basidiomycota</taxon>
        <taxon>Agaricomycotina</taxon>
        <taxon>Agaricomycetes</taxon>
        <taxon>Agaricomycetidae</taxon>
        <taxon>Atheliales</taxon>
        <taxon>Atheliaceae</taxon>
        <taxon>Athelia</taxon>
    </lineage>
</organism>
<evidence type="ECO:0000313" key="9">
    <source>
        <dbReference type="EMBL" id="KZP07140.1"/>
    </source>
</evidence>
<dbReference type="Proteomes" id="UP000076532">
    <property type="component" value="Unassembled WGS sequence"/>
</dbReference>
<dbReference type="GO" id="GO:0046872">
    <property type="term" value="F:metal ion binding"/>
    <property type="evidence" value="ECO:0007669"/>
    <property type="project" value="UniProtKB-KW"/>
</dbReference>
<dbReference type="GO" id="GO:0003676">
    <property type="term" value="F:nucleic acid binding"/>
    <property type="evidence" value="ECO:0007669"/>
    <property type="project" value="InterPro"/>
</dbReference>
<keyword evidence="4" id="KW-0540">Nuclease</keyword>
<accession>A0A167XEX2</accession>
<dbReference type="GO" id="GO:0004523">
    <property type="term" value="F:RNA-DNA hybrid ribonuclease activity"/>
    <property type="evidence" value="ECO:0007669"/>
    <property type="project" value="UniProtKB-EC"/>
</dbReference>
<dbReference type="PROSITE" id="PS50879">
    <property type="entry name" value="RNASE_H_1"/>
    <property type="match status" value="1"/>
</dbReference>
<dbReference type="InterPro" id="IPR002156">
    <property type="entry name" value="RNaseH_domain"/>
</dbReference>
<keyword evidence="5" id="KW-0479">Metal-binding</keyword>
<evidence type="ECO:0000256" key="3">
    <source>
        <dbReference type="ARBA" id="ARBA00012180"/>
    </source>
</evidence>
<evidence type="ECO:0000256" key="7">
    <source>
        <dbReference type="ARBA" id="ARBA00022801"/>
    </source>
</evidence>
<comment type="catalytic activity">
    <reaction evidence="1">
        <text>Endonucleolytic cleavage to 5'-phosphomonoester.</text>
        <dbReference type="EC" id="3.1.26.4"/>
    </reaction>
</comment>
<evidence type="ECO:0000259" key="8">
    <source>
        <dbReference type="PROSITE" id="PS50879"/>
    </source>
</evidence>
<dbReference type="PANTHER" id="PTHR10642:SF26">
    <property type="entry name" value="RIBONUCLEASE H1"/>
    <property type="match status" value="1"/>
</dbReference>
<dbReference type="PANTHER" id="PTHR10642">
    <property type="entry name" value="RIBONUCLEASE H1"/>
    <property type="match status" value="1"/>
</dbReference>
<evidence type="ECO:0000313" key="10">
    <source>
        <dbReference type="Proteomes" id="UP000076532"/>
    </source>
</evidence>
<dbReference type="InterPro" id="IPR036397">
    <property type="entry name" value="RNaseH_sf"/>
</dbReference>
<dbReference type="Pfam" id="PF00075">
    <property type="entry name" value="RNase_H"/>
    <property type="match status" value="1"/>
</dbReference>
<gene>
    <name evidence="9" type="ORF">FIBSPDRAFT_763343</name>
</gene>
<sequence>MVTNVVQASRARTLDDDLMDLYGPVCCDGGPPDAIYTDGVCAGKLGTELRAGSGIIWNLGDPRNTMVRLPGEQTADRAKLYAILYAIAASPPKATLNIYTSSVHAIRSICYWAPARARSGWVCKNGDILCDIAKVVKNRMGGIRLIWIQSRLRNQHHQAATDLAREGAA</sequence>
<reference evidence="9 10" key="1">
    <citation type="journal article" date="2016" name="Mol. Biol. Evol.">
        <title>Comparative Genomics of Early-Diverging Mushroom-Forming Fungi Provides Insights into the Origins of Lignocellulose Decay Capabilities.</title>
        <authorList>
            <person name="Nagy L.G."/>
            <person name="Riley R."/>
            <person name="Tritt A."/>
            <person name="Adam C."/>
            <person name="Daum C."/>
            <person name="Floudas D."/>
            <person name="Sun H."/>
            <person name="Yadav J.S."/>
            <person name="Pangilinan J."/>
            <person name="Larsson K.H."/>
            <person name="Matsuura K."/>
            <person name="Barry K."/>
            <person name="Labutti K."/>
            <person name="Kuo R."/>
            <person name="Ohm R.A."/>
            <person name="Bhattacharya S.S."/>
            <person name="Shirouzu T."/>
            <person name="Yoshinaga Y."/>
            <person name="Martin F.M."/>
            <person name="Grigoriev I.V."/>
            <person name="Hibbett D.S."/>
        </authorList>
    </citation>
    <scope>NUCLEOTIDE SEQUENCE [LARGE SCALE GENOMIC DNA]</scope>
    <source>
        <strain evidence="9 10">CBS 109695</strain>
    </source>
</reference>